<dbReference type="PANTHER" id="PTHR11060">
    <property type="entry name" value="PROTEIN MEMO1"/>
    <property type="match status" value="1"/>
</dbReference>
<dbReference type="PANTHER" id="PTHR11060:SF0">
    <property type="entry name" value="PROTEIN MEMO1"/>
    <property type="match status" value="1"/>
</dbReference>
<comment type="similarity">
    <text evidence="1 2">Belongs to the MEMO1 family.</text>
</comment>
<dbReference type="RefSeq" id="WP_042685557.1">
    <property type="nucleotide sequence ID" value="NZ_DUIH01000009.1"/>
</dbReference>
<dbReference type="HAMAP" id="MF_00055">
    <property type="entry name" value="MEMO1"/>
    <property type="match status" value="1"/>
</dbReference>
<proteinExistence type="inferred from homology"/>
<dbReference type="NCBIfam" id="NF001987">
    <property type="entry name" value="PRK00782.1"/>
    <property type="match status" value="1"/>
</dbReference>
<dbReference type="Pfam" id="PF01875">
    <property type="entry name" value="Memo"/>
    <property type="match status" value="1"/>
</dbReference>
<dbReference type="Proteomes" id="UP000600363">
    <property type="component" value="Unassembled WGS sequence"/>
</dbReference>
<dbReference type="NCBIfam" id="TIGR04336">
    <property type="entry name" value="AmmeMemoSam_B"/>
    <property type="match status" value="1"/>
</dbReference>
<dbReference type="SUPFAM" id="SSF53213">
    <property type="entry name" value="LigB-like"/>
    <property type="match status" value="1"/>
</dbReference>
<evidence type="ECO:0000313" key="4">
    <source>
        <dbReference type="Proteomes" id="UP000600363"/>
    </source>
</evidence>
<evidence type="ECO:0000256" key="1">
    <source>
        <dbReference type="ARBA" id="ARBA00006315"/>
    </source>
</evidence>
<dbReference type="EMBL" id="DUIH01000009">
    <property type="protein sequence ID" value="HIH69311.1"/>
    <property type="molecule type" value="Genomic_DNA"/>
</dbReference>
<comment type="caution">
    <text evidence="3">The sequence shown here is derived from an EMBL/GenBank/DDBJ whole genome shotgun (WGS) entry which is preliminary data.</text>
</comment>
<evidence type="ECO:0000313" key="3">
    <source>
        <dbReference type="EMBL" id="HIH69311.1"/>
    </source>
</evidence>
<protein>
    <recommendedName>
        <fullName evidence="2">MEMO1 family protein HA299_01625</fullName>
    </recommendedName>
</protein>
<dbReference type="AlphaFoldDB" id="A0A832RVW9"/>
<gene>
    <name evidence="3" type="ORF">HA299_01625</name>
</gene>
<dbReference type="CDD" id="cd07361">
    <property type="entry name" value="MEMO_like"/>
    <property type="match status" value="1"/>
</dbReference>
<name>A0A832RVW9_9EURY</name>
<accession>A0A832RVW9</accession>
<evidence type="ECO:0000256" key="2">
    <source>
        <dbReference type="HAMAP-Rule" id="MF_00055"/>
    </source>
</evidence>
<dbReference type="Gene3D" id="3.40.830.10">
    <property type="entry name" value="LigB-like"/>
    <property type="match status" value="1"/>
</dbReference>
<sequence length="263" mass="28655">MRRPAVAGRFYPASPEALLLELKRCFEGLPTREDASIKGVVCPHAGYMYSGRTAAHAYAVLPSVDTYVIMCPNHTGMGSGVALSTDTWSTPLGTVDVDREFVSALPRDIIDLDESAHIYEHALEVQLPFLQYRFGDGFKIVPICLGMQDKETAAEVGAEIQEAMERTGRRVVVIASSDFSHYVPVEMASRNDRYVIDALLRADVDEFYRRLAESGASVCGYGAIASMLYAVQPESGELLDYSTSGDSTGDYVAVVGYAAIAMR</sequence>
<dbReference type="InterPro" id="IPR002737">
    <property type="entry name" value="MEMO1_fam"/>
</dbReference>
<reference evidence="3" key="1">
    <citation type="journal article" date="2020" name="bioRxiv">
        <title>A rank-normalized archaeal taxonomy based on genome phylogeny resolves widespread incomplete and uneven classifications.</title>
        <authorList>
            <person name="Rinke C."/>
            <person name="Chuvochina M."/>
            <person name="Mussig A.J."/>
            <person name="Chaumeil P.-A."/>
            <person name="Waite D.W."/>
            <person name="Whitman W.B."/>
            <person name="Parks D.H."/>
            <person name="Hugenholtz P."/>
        </authorList>
    </citation>
    <scope>NUCLEOTIDE SEQUENCE</scope>
    <source>
        <strain evidence="3">UBA12518</strain>
    </source>
</reference>
<organism evidence="3 4">
    <name type="scientific">Methermicoccus shengliensis</name>
    <dbReference type="NCBI Taxonomy" id="660064"/>
    <lineage>
        <taxon>Archaea</taxon>
        <taxon>Methanobacteriati</taxon>
        <taxon>Methanobacteriota</taxon>
        <taxon>Stenosarchaea group</taxon>
        <taxon>Methanomicrobia</taxon>
        <taxon>Methanosarcinales</taxon>
        <taxon>Methermicoccaceae</taxon>
        <taxon>Methermicoccus</taxon>
    </lineage>
</organism>